<dbReference type="Proteomes" id="UP000704712">
    <property type="component" value="Unassembled WGS sequence"/>
</dbReference>
<accession>A0A8S9UXL6</accession>
<organism evidence="1 2">
    <name type="scientific">Phytophthora infestans</name>
    <name type="common">Potato late blight agent</name>
    <name type="synonym">Botrytis infestans</name>
    <dbReference type="NCBI Taxonomy" id="4787"/>
    <lineage>
        <taxon>Eukaryota</taxon>
        <taxon>Sar</taxon>
        <taxon>Stramenopiles</taxon>
        <taxon>Oomycota</taxon>
        <taxon>Peronosporomycetes</taxon>
        <taxon>Peronosporales</taxon>
        <taxon>Peronosporaceae</taxon>
        <taxon>Phytophthora</taxon>
    </lineage>
</organism>
<dbReference type="EMBL" id="JAACNO010000761">
    <property type="protein sequence ID" value="KAF4145103.1"/>
    <property type="molecule type" value="Genomic_DNA"/>
</dbReference>
<protein>
    <submittedName>
        <fullName evidence="1">Uncharacterized protein</fullName>
    </submittedName>
</protein>
<gene>
    <name evidence="1" type="ORF">GN958_ATG05686</name>
</gene>
<evidence type="ECO:0000313" key="1">
    <source>
        <dbReference type="EMBL" id="KAF4145103.1"/>
    </source>
</evidence>
<name>A0A8S9UXL6_PHYIN</name>
<evidence type="ECO:0000313" key="2">
    <source>
        <dbReference type="Proteomes" id="UP000704712"/>
    </source>
</evidence>
<reference evidence="1" key="1">
    <citation type="submission" date="2020-03" db="EMBL/GenBank/DDBJ databases">
        <title>Hybrid Assembly of Korean Phytophthora infestans isolates.</title>
        <authorList>
            <person name="Prokchorchik M."/>
            <person name="Lee Y."/>
            <person name="Seo J."/>
            <person name="Cho J.-H."/>
            <person name="Park Y.-E."/>
            <person name="Jang D.-C."/>
            <person name="Im J.-S."/>
            <person name="Choi J.-G."/>
            <person name="Park H.-J."/>
            <person name="Lee G.-B."/>
            <person name="Lee Y.-G."/>
            <person name="Hong S.-Y."/>
            <person name="Cho K."/>
            <person name="Sohn K.H."/>
        </authorList>
    </citation>
    <scope>NUCLEOTIDE SEQUENCE</scope>
    <source>
        <strain evidence="1">KR_2_A2</strain>
    </source>
</reference>
<sequence length="16" mass="1619">MRCVSVNAAAEGVALK</sequence>
<comment type="caution">
    <text evidence="1">The sequence shown here is derived from an EMBL/GenBank/DDBJ whole genome shotgun (WGS) entry which is preliminary data.</text>
</comment>
<proteinExistence type="predicted"/>
<dbReference type="AlphaFoldDB" id="A0A8S9UXL6"/>